<keyword evidence="1" id="KW-0675">Receptor</keyword>
<evidence type="ECO:0000313" key="2">
    <source>
        <dbReference type="Proteomes" id="UP000251584"/>
    </source>
</evidence>
<accession>A0A2X2XTF9</accession>
<sequence>MEIIKAHHSAIHQNIWQMPALTGRATDDLNAWLSARYRGKAPRFTQTYDNLSAVQQKVYDDKGANLKAWTVLDMGYLIN</sequence>
<dbReference type="EMBL" id="UAVY01000004">
    <property type="protein sequence ID" value="SQB29710.1"/>
    <property type="molecule type" value="Genomic_DNA"/>
</dbReference>
<dbReference type="Proteomes" id="UP000251584">
    <property type="component" value="Unassembled WGS sequence"/>
</dbReference>
<organism evidence="1 2">
    <name type="scientific">Citrobacter koseri</name>
    <name type="common">Citrobacter diversus</name>
    <dbReference type="NCBI Taxonomy" id="545"/>
    <lineage>
        <taxon>Bacteria</taxon>
        <taxon>Pseudomonadati</taxon>
        <taxon>Pseudomonadota</taxon>
        <taxon>Gammaproteobacteria</taxon>
        <taxon>Enterobacterales</taxon>
        <taxon>Enterobacteriaceae</taxon>
        <taxon>Citrobacter</taxon>
    </lineage>
</organism>
<proteinExistence type="predicted"/>
<gene>
    <name evidence="1" type="ORF">NCTC10786_03361</name>
</gene>
<evidence type="ECO:0000313" key="1">
    <source>
        <dbReference type="EMBL" id="SQB29710.1"/>
    </source>
</evidence>
<dbReference type="AlphaFoldDB" id="A0A2X2XTF9"/>
<reference evidence="1 2" key="1">
    <citation type="submission" date="2018-06" db="EMBL/GenBank/DDBJ databases">
        <authorList>
            <consortium name="Pathogen Informatics"/>
            <person name="Doyle S."/>
        </authorList>
    </citation>
    <scope>NUCLEOTIDE SEQUENCE [LARGE SCALE GENOMIC DNA]</scope>
    <source>
        <strain evidence="1 2">NCTC10786</strain>
    </source>
</reference>
<protein>
    <submittedName>
        <fullName evidence="1">Bifunctional enterobactin receptor/adhesin protein</fullName>
    </submittedName>
</protein>
<name>A0A2X2XTF9_CITKO</name>